<dbReference type="InterPro" id="IPR001030">
    <property type="entry name" value="Acoase/IPM_deHydtase_lsu_aba"/>
</dbReference>
<evidence type="ECO:0000256" key="12">
    <source>
        <dbReference type="ARBA" id="ARBA00023304"/>
    </source>
</evidence>
<comment type="caution">
    <text evidence="15">The sequence shown here is derived from an EMBL/GenBank/DDBJ whole genome shotgun (WGS) entry which is preliminary data.</text>
</comment>
<dbReference type="SUPFAM" id="SSF53732">
    <property type="entry name" value="Aconitase iron-sulfur domain"/>
    <property type="match status" value="1"/>
</dbReference>
<keyword evidence="5 13" id="KW-0432">Leucine biosynthesis</keyword>
<dbReference type="GO" id="GO:0009098">
    <property type="term" value="P:L-leucine biosynthetic process"/>
    <property type="evidence" value="ECO:0007669"/>
    <property type="project" value="UniProtKB-UniRule"/>
</dbReference>
<dbReference type="EMBL" id="BMXP01000001">
    <property type="protein sequence ID" value="GGW72730.1"/>
    <property type="molecule type" value="Genomic_DNA"/>
</dbReference>
<dbReference type="GO" id="GO:0046872">
    <property type="term" value="F:metal ion binding"/>
    <property type="evidence" value="ECO:0007669"/>
    <property type="project" value="UniProtKB-KW"/>
</dbReference>
<reference evidence="15" key="1">
    <citation type="journal article" date="2014" name="Int. J. Syst. Evol. Microbiol.">
        <title>Complete genome sequence of Corynebacterium casei LMG S-19264T (=DSM 44701T), isolated from a smear-ripened cheese.</title>
        <authorList>
            <consortium name="US DOE Joint Genome Institute (JGI-PGF)"/>
            <person name="Walter F."/>
            <person name="Albersmeier A."/>
            <person name="Kalinowski J."/>
            <person name="Ruckert C."/>
        </authorList>
    </citation>
    <scope>NUCLEOTIDE SEQUENCE</scope>
    <source>
        <strain evidence="15">KCTC 22164</strain>
    </source>
</reference>
<evidence type="ECO:0000313" key="16">
    <source>
        <dbReference type="Proteomes" id="UP000631300"/>
    </source>
</evidence>
<dbReference type="InterPro" id="IPR050067">
    <property type="entry name" value="IPM_dehydratase_rel_enz"/>
</dbReference>
<gene>
    <name evidence="13 15" type="primary">leuC</name>
    <name evidence="15" type="ORF">GCM10007391_00240</name>
</gene>
<dbReference type="InterPro" id="IPR033941">
    <property type="entry name" value="IPMI_cat"/>
</dbReference>
<evidence type="ECO:0000256" key="7">
    <source>
        <dbReference type="ARBA" id="ARBA00022605"/>
    </source>
</evidence>
<dbReference type="EC" id="4.2.1.33" evidence="13"/>
<dbReference type="InterPro" id="IPR018136">
    <property type="entry name" value="Aconitase_4Fe-4S_BS"/>
</dbReference>
<dbReference type="GO" id="GO:0051539">
    <property type="term" value="F:4 iron, 4 sulfur cluster binding"/>
    <property type="evidence" value="ECO:0007669"/>
    <property type="project" value="UniProtKB-KW"/>
</dbReference>
<organism evidence="15 16">
    <name type="scientific">Alteromonas halophila</name>
    <dbReference type="NCBI Taxonomy" id="516698"/>
    <lineage>
        <taxon>Bacteria</taxon>
        <taxon>Pseudomonadati</taxon>
        <taxon>Pseudomonadota</taxon>
        <taxon>Gammaproteobacteria</taxon>
        <taxon>Alteromonadales</taxon>
        <taxon>Alteromonadaceae</taxon>
        <taxon>Alteromonas/Salinimonas group</taxon>
        <taxon>Alteromonas</taxon>
    </lineage>
</organism>
<evidence type="ECO:0000256" key="11">
    <source>
        <dbReference type="ARBA" id="ARBA00023239"/>
    </source>
</evidence>
<feature type="binding site" evidence="13">
    <location>
        <position position="409"/>
    </location>
    <ligand>
        <name>[4Fe-4S] cluster</name>
        <dbReference type="ChEBI" id="CHEBI:49883"/>
    </ligand>
</feature>
<evidence type="ECO:0000256" key="8">
    <source>
        <dbReference type="ARBA" id="ARBA00022723"/>
    </source>
</evidence>
<dbReference type="NCBIfam" id="NF009116">
    <property type="entry name" value="PRK12466.1"/>
    <property type="match status" value="1"/>
</dbReference>
<dbReference type="InterPro" id="IPR004430">
    <property type="entry name" value="3-IsopropMal_deHydase_lsu"/>
</dbReference>
<comment type="similarity">
    <text evidence="13">Belongs to the aconitase/IPM isomerase family. LeuC type 1 subfamily.</text>
</comment>
<dbReference type="GO" id="GO:0003861">
    <property type="term" value="F:3-isopropylmalate dehydratase activity"/>
    <property type="evidence" value="ECO:0007669"/>
    <property type="project" value="UniProtKB-UniRule"/>
</dbReference>
<keyword evidence="8 13" id="KW-0479">Metal-binding</keyword>
<accession>A0A918JD27</accession>
<evidence type="ECO:0000256" key="6">
    <source>
        <dbReference type="ARBA" id="ARBA00022485"/>
    </source>
</evidence>
<evidence type="ECO:0000259" key="14">
    <source>
        <dbReference type="Pfam" id="PF00330"/>
    </source>
</evidence>
<dbReference type="PROSITE" id="PS01244">
    <property type="entry name" value="ACONITASE_2"/>
    <property type="match status" value="1"/>
</dbReference>
<dbReference type="HAMAP" id="MF_01026">
    <property type="entry name" value="LeuC_type1"/>
    <property type="match status" value="1"/>
</dbReference>
<dbReference type="PROSITE" id="PS00450">
    <property type="entry name" value="ACONITASE_1"/>
    <property type="match status" value="1"/>
</dbReference>
<evidence type="ECO:0000256" key="1">
    <source>
        <dbReference type="ARBA" id="ARBA00000491"/>
    </source>
</evidence>
<dbReference type="NCBIfam" id="TIGR00170">
    <property type="entry name" value="leuC"/>
    <property type="match status" value="1"/>
</dbReference>
<dbReference type="InterPro" id="IPR036008">
    <property type="entry name" value="Aconitase_4Fe-4S_dom"/>
</dbReference>
<dbReference type="FunFam" id="3.30.499.10:FF:000007">
    <property type="entry name" value="3-isopropylmalate dehydratase large subunit"/>
    <property type="match status" value="1"/>
</dbReference>
<comment type="function">
    <text evidence="2 13">Catalyzes the isomerization between 2-isopropylmalate and 3-isopropylmalate, via the formation of 2-isopropylmaleate.</text>
</comment>
<comment type="catalytic activity">
    <reaction evidence="1 13">
        <text>(2R,3S)-3-isopropylmalate = (2S)-2-isopropylmalate</text>
        <dbReference type="Rhea" id="RHEA:32287"/>
        <dbReference type="ChEBI" id="CHEBI:1178"/>
        <dbReference type="ChEBI" id="CHEBI:35121"/>
        <dbReference type="EC" id="4.2.1.33"/>
    </reaction>
</comment>
<keyword evidence="11 13" id="KW-0456">Lyase</keyword>
<evidence type="ECO:0000256" key="2">
    <source>
        <dbReference type="ARBA" id="ARBA00002695"/>
    </source>
</evidence>
<dbReference type="PRINTS" id="PR00415">
    <property type="entry name" value="ACONITASE"/>
</dbReference>
<reference evidence="15" key="2">
    <citation type="submission" date="2020-09" db="EMBL/GenBank/DDBJ databases">
        <authorList>
            <person name="Sun Q."/>
            <person name="Kim S."/>
        </authorList>
    </citation>
    <scope>NUCLEOTIDE SEQUENCE</scope>
    <source>
        <strain evidence="15">KCTC 22164</strain>
    </source>
</reference>
<keyword evidence="12 13" id="KW-0100">Branched-chain amino acid biosynthesis</keyword>
<evidence type="ECO:0000256" key="5">
    <source>
        <dbReference type="ARBA" id="ARBA00022430"/>
    </source>
</evidence>
<keyword evidence="10 13" id="KW-0411">Iron-sulfur</keyword>
<dbReference type="PANTHER" id="PTHR43822">
    <property type="entry name" value="HOMOACONITASE, MITOCHONDRIAL-RELATED"/>
    <property type="match status" value="1"/>
</dbReference>
<sequence>MAHTLYDKVWQAHIVDEIGEDSLIYIDRHLIHEVTSPQAFAGLKEKQRRVRRPDLTIATMDHSISTRSLAIDACGPQNALQLSTLADNCEQHGIQLFPVGHQKQGIVHVMGPERGLILPGMTVVCGDSHTATHGAFGALAFGIGTSQVEHVLATQTLKQSRAKTMRITVSGTLPTGITAKDIILAIIGKIGHAGATGHVIEYAGDAIRSLSMEERMTICNMSIEAGAKAGMIAPDDTTFEYIKGREYAPKGEDWEAALTYWKTLYSDADAQFDSEVELLAADIAPQVTWGTNPGQVIGVNAPVPGPDNFDDPVEKESAQKALKYMALQAGTRLSDVPVNHVFIGSCTNGRIEDLRAAASVARQGQVAPGVTAIVVPGSGEVKQQAEREGLDRVFTDAGFEWRLPGCSMCLGMNDDILQSGDRCASTSNRNFEGRQGRGARTHLVSPAMAAAAALRGRFADVREFQE</sequence>
<dbReference type="Gene3D" id="3.30.499.10">
    <property type="entry name" value="Aconitase, domain 3"/>
    <property type="match status" value="2"/>
</dbReference>
<feature type="domain" description="Aconitase/3-isopropylmalate dehydratase large subunit alpha/beta/alpha" evidence="14">
    <location>
        <begin position="7"/>
        <end position="456"/>
    </location>
</feature>
<comment type="subunit">
    <text evidence="4 13">Heterodimer of LeuC and LeuD.</text>
</comment>
<feature type="binding site" evidence="13">
    <location>
        <position position="406"/>
    </location>
    <ligand>
        <name>[4Fe-4S] cluster</name>
        <dbReference type="ChEBI" id="CHEBI:49883"/>
    </ligand>
</feature>
<dbReference type="CDD" id="cd01583">
    <property type="entry name" value="IPMI"/>
    <property type="match status" value="1"/>
</dbReference>
<feature type="binding site" evidence="13">
    <location>
        <position position="346"/>
    </location>
    <ligand>
        <name>[4Fe-4S] cluster</name>
        <dbReference type="ChEBI" id="CHEBI:49883"/>
    </ligand>
</feature>
<dbReference type="AlphaFoldDB" id="A0A918JD27"/>
<dbReference type="Proteomes" id="UP000631300">
    <property type="component" value="Unassembled WGS sequence"/>
</dbReference>
<evidence type="ECO:0000256" key="13">
    <source>
        <dbReference type="HAMAP-Rule" id="MF_01026"/>
    </source>
</evidence>
<comment type="cofactor">
    <cofactor evidence="13">
        <name>[4Fe-4S] cluster</name>
        <dbReference type="ChEBI" id="CHEBI:49883"/>
    </cofactor>
    <text evidence="13">Binds 1 [4Fe-4S] cluster per subunit.</text>
</comment>
<dbReference type="NCBIfam" id="NF004016">
    <property type="entry name" value="PRK05478.1"/>
    <property type="match status" value="1"/>
</dbReference>
<evidence type="ECO:0000313" key="15">
    <source>
        <dbReference type="EMBL" id="GGW72730.1"/>
    </source>
</evidence>
<dbReference type="Pfam" id="PF00330">
    <property type="entry name" value="Aconitase"/>
    <property type="match status" value="1"/>
</dbReference>
<keyword evidence="6 13" id="KW-0004">4Fe-4S</keyword>
<evidence type="ECO:0000256" key="10">
    <source>
        <dbReference type="ARBA" id="ARBA00023014"/>
    </source>
</evidence>
<keyword evidence="9 13" id="KW-0408">Iron</keyword>
<dbReference type="PANTHER" id="PTHR43822:SF9">
    <property type="entry name" value="3-ISOPROPYLMALATE DEHYDRATASE"/>
    <property type="match status" value="1"/>
</dbReference>
<name>A0A918JD27_9ALTE</name>
<comment type="pathway">
    <text evidence="3 13">Amino-acid biosynthesis; L-leucine biosynthesis; L-leucine from 3-methyl-2-oxobutanoate: step 2/4.</text>
</comment>
<protein>
    <recommendedName>
        <fullName evidence="13">3-isopropylmalate dehydratase large subunit</fullName>
        <ecNumber evidence="13">4.2.1.33</ecNumber>
    </recommendedName>
    <alternativeName>
        <fullName evidence="13">Alpha-IPM isomerase</fullName>
        <shortName evidence="13">IPMI</shortName>
    </alternativeName>
    <alternativeName>
        <fullName evidence="13">Isopropylmalate isomerase</fullName>
    </alternativeName>
</protein>
<keyword evidence="16" id="KW-1185">Reference proteome</keyword>
<dbReference type="InterPro" id="IPR015931">
    <property type="entry name" value="Acnase/IPM_dHydase_lsu_aba_1/3"/>
</dbReference>
<evidence type="ECO:0000256" key="4">
    <source>
        <dbReference type="ARBA" id="ARBA00011271"/>
    </source>
</evidence>
<evidence type="ECO:0000256" key="3">
    <source>
        <dbReference type="ARBA" id="ARBA00004729"/>
    </source>
</evidence>
<evidence type="ECO:0000256" key="9">
    <source>
        <dbReference type="ARBA" id="ARBA00023004"/>
    </source>
</evidence>
<dbReference type="RefSeq" id="WP_189403063.1">
    <property type="nucleotide sequence ID" value="NZ_BMXP01000001.1"/>
</dbReference>
<keyword evidence="7 13" id="KW-0028">Amino-acid biosynthesis</keyword>
<proteinExistence type="inferred from homology"/>